<protein>
    <submittedName>
        <fullName evidence="2">Uncharacterized protein</fullName>
    </submittedName>
</protein>
<dbReference type="EMBL" id="JABEBT010000115">
    <property type="protein sequence ID" value="KAF7631197.1"/>
    <property type="molecule type" value="Genomic_DNA"/>
</dbReference>
<dbReference type="Proteomes" id="UP000605970">
    <property type="component" value="Unassembled WGS sequence"/>
</dbReference>
<evidence type="ECO:0000313" key="2">
    <source>
        <dbReference type="EMBL" id="KAF7631197.1"/>
    </source>
</evidence>
<evidence type="ECO:0000313" key="3">
    <source>
        <dbReference type="Proteomes" id="UP000605970"/>
    </source>
</evidence>
<feature type="region of interest" description="Disordered" evidence="1">
    <location>
        <begin position="86"/>
        <end position="106"/>
    </location>
</feature>
<name>A0A8S9ZFG3_9BILA</name>
<feature type="region of interest" description="Disordered" evidence="1">
    <location>
        <begin position="142"/>
        <end position="168"/>
    </location>
</feature>
<reference evidence="2" key="1">
    <citation type="journal article" date="2020" name="Ecol. Evol.">
        <title>Genome structure and content of the rice root-knot nematode (Meloidogyne graminicola).</title>
        <authorList>
            <person name="Phan N.T."/>
            <person name="Danchin E.G.J."/>
            <person name="Klopp C."/>
            <person name="Perfus-Barbeoch L."/>
            <person name="Kozlowski D.K."/>
            <person name="Koutsovoulos G.D."/>
            <person name="Lopez-Roques C."/>
            <person name="Bouchez O."/>
            <person name="Zahm M."/>
            <person name="Besnard G."/>
            <person name="Bellafiore S."/>
        </authorList>
    </citation>
    <scope>NUCLEOTIDE SEQUENCE</scope>
    <source>
        <strain evidence="2">VN-18</strain>
    </source>
</reference>
<feature type="compositionally biased region" description="Basic and acidic residues" evidence="1">
    <location>
        <begin position="94"/>
        <end position="106"/>
    </location>
</feature>
<keyword evidence="3" id="KW-1185">Reference proteome</keyword>
<dbReference type="AlphaFoldDB" id="A0A8S9ZFG3"/>
<evidence type="ECO:0000256" key="1">
    <source>
        <dbReference type="SAM" id="MobiDB-lite"/>
    </source>
</evidence>
<accession>A0A8S9ZFG3</accession>
<gene>
    <name evidence="2" type="ORF">Mgra_00008571</name>
</gene>
<comment type="caution">
    <text evidence="2">The sequence shown here is derived from an EMBL/GenBank/DDBJ whole genome shotgun (WGS) entry which is preliminary data.</text>
</comment>
<sequence length="323" mass="37234">MSLTTYSVDYLFDKSTLMRHIKVQHQNTFFKAKYNLTMFILLLLLGALFNPEIVNAGNCCRAGPVVETNEQAIDLQPIVSNIETNEEYSSSADTEEKQAKELSREEFEREHAQEYIGESNKYLSRQERFPGEFDIIQQLQGDDEAGPSTALPQRTQSKKNLRKNNPMPVPDQTGIYMNIVLDIFSKNLEGNFKTAFDLIYNTNNMLNKIRNAFLKLLVSNKIKDYCASWVLSEVNEEIIPRIRNIYINEGENISNRYSSDRIKMLNRRQESIRGKDIKMDKKNARNYCRIGAYLALCRILSGRIFVSENMTGEEKVSKNCFIG</sequence>
<proteinExistence type="predicted"/>
<organism evidence="2 3">
    <name type="scientific">Meloidogyne graminicola</name>
    <dbReference type="NCBI Taxonomy" id="189291"/>
    <lineage>
        <taxon>Eukaryota</taxon>
        <taxon>Metazoa</taxon>
        <taxon>Ecdysozoa</taxon>
        <taxon>Nematoda</taxon>
        <taxon>Chromadorea</taxon>
        <taxon>Rhabditida</taxon>
        <taxon>Tylenchina</taxon>
        <taxon>Tylenchomorpha</taxon>
        <taxon>Tylenchoidea</taxon>
        <taxon>Meloidogynidae</taxon>
        <taxon>Meloidogyninae</taxon>
        <taxon>Meloidogyne</taxon>
    </lineage>
</organism>